<dbReference type="PANTHER" id="PTHR37984:SF5">
    <property type="entry name" value="PROTEIN NYNRIN-LIKE"/>
    <property type="match status" value="1"/>
</dbReference>
<dbReference type="Pfam" id="PF00078">
    <property type="entry name" value="RVT_1"/>
    <property type="match status" value="1"/>
</dbReference>
<dbReference type="InterPro" id="IPR050951">
    <property type="entry name" value="Retrovirus_Pol_polyprotein"/>
</dbReference>
<dbReference type="Proteomes" id="UP001608902">
    <property type="component" value="Unassembled WGS sequence"/>
</dbReference>
<proteinExistence type="predicted"/>
<dbReference type="InterPro" id="IPR043128">
    <property type="entry name" value="Rev_trsase/Diguanyl_cyclase"/>
</dbReference>
<dbReference type="InterPro" id="IPR000477">
    <property type="entry name" value="RT_dom"/>
</dbReference>
<dbReference type="Gene3D" id="3.30.70.270">
    <property type="match status" value="2"/>
</dbReference>
<sequence length="129" mass="14765">MDNMLTGLKGAVAYLDDVIVVGRTKQEHIASLDAVFRRIKELGFHVKLEKCNFFMPCVKYFGFIIDADGRRADPKKIEAIQKLPAPTDVSTLRSFLGLISYYGSFVKEMRDLRAPLDQLLRKDAHWSWT</sequence>
<protein>
    <recommendedName>
        <fullName evidence="1">RNA-directed DNA polymerase</fullName>
        <ecNumber evidence="1">2.7.7.49</ecNumber>
    </recommendedName>
</protein>
<reference evidence="3 4" key="1">
    <citation type="submission" date="2024-08" db="EMBL/GenBank/DDBJ databases">
        <title>Gnathostoma spinigerum genome.</title>
        <authorList>
            <person name="Gonzalez-Bertolin B."/>
            <person name="Monzon S."/>
            <person name="Zaballos A."/>
            <person name="Jimenez P."/>
            <person name="Dekumyoy P."/>
            <person name="Varona S."/>
            <person name="Cuesta I."/>
            <person name="Sumanam S."/>
            <person name="Adisakwattana P."/>
            <person name="Gasser R.B."/>
            <person name="Hernandez-Gonzalez A."/>
            <person name="Young N.D."/>
            <person name="Perteguer M.J."/>
        </authorList>
    </citation>
    <scope>NUCLEOTIDE SEQUENCE [LARGE SCALE GENOMIC DNA]</scope>
    <source>
        <strain evidence="3">AL3</strain>
        <tissue evidence="3">Liver</tissue>
    </source>
</reference>
<dbReference type="FunFam" id="3.30.70.270:FF:000020">
    <property type="entry name" value="Transposon Tf2-6 polyprotein-like Protein"/>
    <property type="match status" value="1"/>
</dbReference>
<evidence type="ECO:0000313" key="3">
    <source>
        <dbReference type="EMBL" id="MFH4981908.1"/>
    </source>
</evidence>
<organism evidence="3 4">
    <name type="scientific">Gnathostoma spinigerum</name>
    <dbReference type="NCBI Taxonomy" id="75299"/>
    <lineage>
        <taxon>Eukaryota</taxon>
        <taxon>Metazoa</taxon>
        <taxon>Ecdysozoa</taxon>
        <taxon>Nematoda</taxon>
        <taxon>Chromadorea</taxon>
        <taxon>Rhabditida</taxon>
        <taxon>Spirurina</taxon>
        <taxon>Gnathostomatomorpha</taxon>
        <taxon>Gnathostomatoidea</taxon>
        <taxon>Gnathostomatidae</taxon>
        <taxon>Gnathostoma</taxon>
    </lineage>
</organism>
<accession>A0ABD6EPM5</accession>
<dbReference type="PANTHER" id="PTHR37984">
    <property type="entry name" value="PROTEIN CBG26694"/>
    <property type="match status" value="1"/>
</dbReference>
<gene>
    <name evidence="3" type="ORF">AB6A40_008617</name>
</gene>
<comment type="caution">
    <text evidence="3">The sequence shown here is derived from an EMBL/GenBank/DDBJ whole genome shotgun (WGS) entry which is preliminary data.</text>
</comment>
<evidence type="ECO:0000256" key="1">
    <source>
        <dbReference type="ARBA" id="ARBA00012493"/>
    </source>
</evidence>
<evidence type="ECO:0000313" key="4">
    <source>
        <dbReference type="Proteomes" id="UP001608902"/>
    </source>
</evidence>
<keyword evidence="4" id="KW-1185">Reference proteome</keyword>
<dbReference type="PROSITE" id="PS50878">
    <property type="entry name" value="RT_POL"/>
    <property type="match status" value="1"/>
</dbReference>
<dbReference type="EC" id="2.7.7.49" evidence="1"/>
<dbReference type="AlphaFoldDB" id="A0ABD6EPM5"/>
<dbReference type="GO" id="GO:0003964">
    <property type="term" value="F:RNA-directed DNA polymerase activity"/>
    <property type="evidence" value="ECO:0007669"/>
    <property type="project" value="UniProtKB-EC"/>
</dbReference>
<name>A0ABD6EPM5_9BILA</name>
<dbReference type="InterPro" id="IPR043502">
    <property type="entry name" value="DNA/RNA_pol_sf"/>
</dbReference>
<evidence type="ECO:0000259" key="2">
    <source>
        <dbReference type="PROSITE" id="PS50878"/>
    </source>
</evidence>
<dbReference type="EMBL" id="JBGFUD010008137">
    <property type="protein sequence ID" value="MFH4981908.1"/>
    <property type="molecule type" value="Genomic_DNA"/>
</dbReference>
<dbReference type="SUPFAM" id="SSF56672">
    <property type="entry name" value="DNA/RNA polymerases"/>
    <property type="match status" value="1"/>
</dbReference>
<feature type="domain" description="Reverse transcriptase" evidence="2">
    <location>
        <begin position="1"/>
        <end position="65"/>
    </location>
</feature>